<feature type="active site" description="O-(5'-phospho-DNA)-tyrosine intermediate" evidence="6">
    <location>
        <position position="179"/>
    </location>
</feature>
<name>Q98RX7_GUITH</name>
<evidence type="ECO:0000313" key="9">
    <source>
        <dbReference type="Proteomes" id="UP000242167"/>
    </source>
</evidence>
<gene>
    <name evidence="8" type="primary">gyrA</name>
</gene>
<dbReference type="Proteomes" id="UP000242167">
    <property type="component" value="Nucleomorph 1"/>
</dbReference>
<dbReference type="RefSeq" id="XP_001713528.1">
    <property type="nucleotide sequence ID" value="XM_001713476.1"/>
</dbReference>
<dbReference type="GO" id="GO:0005524">
    <property type="term" value="F:ATP binding"/>
    <property type="evidence" value="ECO:0007669"/>
    <property type="project" value="InterPro"/>
</dbReference>
<dbReference type="GO" id="GO:0003918">
    <property type="term" value="F:DNA topoisomerase type II (double strand cut, ATP-hydrolyzing) activity"/>
    <property type="evidence" value="ECO:0007669"/>
    <property type="project" value="UniProtKB-EC"/>
</dbReference>
<dbReference type="Pfam" id="PF03989">
    <property type="entry name" value="DNA_gyraseA_C"/>
    <property type="match status" value="6"/>
</dbReference>
<protein>
    <recommendedName>
        <fullName evidence="2">DNA topoisomerase (ATP-hydrolyzing)</fullName>
        <ecNumber evidence="2">5.6.2.2</ecNumber>
    </recommendedName>
</protein>
<dbReference type="PIR" id="D90086">
    <property type="entry name" value="D90086"/>
</dbReference>
<evidence type="ECO:0000313" key="8">
    <source>
        <dbReference type="EMBL" id="AAK39823.1"/>
    </source>
</evidence>
<dbReference type="AlphaFoldDB" id="Q98RX7"/>
<evidence type="ECO:0000259" key="7">
    <source>
        <dbReference type="PROSITE" id="PS52040"/>
    </source>
</evidence>
<evidence type="ECO:0000256" key="4">
    <source>
        <dbReference type="ARBA" id="ARBA00023125"/>
    </source>
</evidence>
<dbReference type="SUPFAM" id="SSF101904">
    <property type="entry name" value="GyrA/ParC C-terminal domain-like"/>
    <property type="match status" value="1"/>
</dbReference>
<comment type="catalytic activity">
    <reaction evidence="6">
        <text>ATP-dependent breakage, passage and rejoining of double-stranded DNA.</text>
        <dbReference type="EC" id="5.6.2.2"/>
    </reaction>
</comment>
<dbReference type="Pfam" id="PF00521">
    <property type="entry name" value="DNA_topoisoIV"/>
    <property type="match status" value="1"/>
</dbReference>
<keyword evidence="5 6" id="KW-0413">Isomerase</keyword>
<dbReference type="PANTHER" id="PTHR43493:SF5">
    <property type="entry name" value="DNA GYRASE SUBUNIT A, CHLOROPLASTIC_MITOCHONDRIAL"/>
    <property type="match status" value="1"/>
</dbReference>
<dbReference type="PANTHER" id="PTHR43493">
    <property type="entry name" value="DNA GYRASE/TOPOISOMERASE SUBUNIT A"/>
    <property type="match status" value="1"/>
</dbReference>
<sequence>MIRVQSILFNCILKKGFIFNLGENKNFVDKFNRNVKFSKFLIFSSYSSENNGSIKVKYTNDKTRIINTELQNEMAKSYMEYALSVIYGRALPDIRDGLKPVHRRILFAMYELNLVPEAPYRKCARVVGEVLGKYHPHGDTAVYDSLVRMSQEFSMRKVLILGHGNFGSIDHDPPAAMRYTECKLSNLSVDTLLKELDFKTVEYVYNFDGSSIEPSIMPSVIPSILLNGSSGIAVGMATSIPPHNLGEIVRSCLALIDNYNITNQELIKYLPCPDFPTGGLIIGNNSCKDLYEKGISSIILRGKINVEFSKSVKKVSKYNLIITEIPFQINKSMLIAKLADLVNSKIIQGISDIRDESDRKGIRIVIEIKRDYDPIKIVKIILKKSSLQITFSSYMLCIVDKQPILVNLKEILSLFLHFRRKIIRKNIKFELKNILKKKNILKGISISLEKIDLTIEKIKKSINNLEAKCILMEFGLSQEQSEAILNLQLRRLTKLESKKIDNDFEITKSSLNELKCILSSNILIDGIIKNQIKNISEIYGFPRKTLLINSINENIIEELETIENYESVIMITQYYIKKMFLESFESQTRGTKGKRGLIISDGDEISHFFSCNNRDDLIAISSGGIAYKIKVSRIPISKRNSKGTPILSILKGLENNQISSIIATSNCETEKFLVLLTQKGLIKRTSISNFNNISSRGLIILTLDENDSLKWVRKCYNDDSVIISTKKGKLLRFNASQKELKSTGRTSKGIKSIDLDSNDIISDFDIIPSQAITNFIILLTEMGYGKRIKVTELKIQKRGKKGIKVISLRENVNDYLISSRFCIENEEILISTSYGNVVKQKISDIAVQKKNSKGIIIQRLTEGDKVSKISIINSVIN</sequence>
<geneLocation type="nucleomorph" evidence="8"/>
<dbReference type="InterPro" id="IPR002205">
    <property type="entry name" value="Topo_IIA_dom_A"/>
</dbReference>
<dbReference type="SUPFAM" id="SSF56719">
    <property type="entry name" value="Type II DNA topoisomerase"/>
    <property type="match status" value="1"/>
</dbReference>
<dbReference type="CDD" id="cd00187">
    <property type="entry name" value="TOP4c"/>
    <property type="match status" value="1"/>
</dbReference>
<dbReference type="PROSITE" id="PS52040">
    <property type="entry name" value="TOPO_IIA"/>
    <property type="match status" value="1"/>
</dbReference>
<dbReference type="Gene3D" id="3.90.199.10">
    <property type="entry name" value="Topoisomerase II, domain 5"/>
    <property type="match status" value="1"/>
</dbReference>
<dbReference type="GO" id="GO:0006265">
    <property type="term" value="P:DNA topological change"/>
    <property type="evidence" value="ECO:0007669"/>
    <property type="project" value="UniProtKB-UniRule"/>
</dbReference>
<dbReference type="GO" id="GO:0003677">
    <property type="term" value="F:DNA binding"/>
    <property type="evidence" value="ECO:0007669"/>
    <property type="project" value="UniProtKB-UniRule"/>
</dbReference>
<accession>Q98RX7</accession>
<evidence type="ECO:0000256" key="2">
    <source>
        <dbReference type="ARBA" id="ARBA00012895"/>
    </source>
</evidence>
<comment type="similarity">
    <text evidence="1">Belongs to the type II topoisomerase GyrA/ParC subunit family.</text>
</comment>
<evidence type="ECO:0000256" key="6">
    <source>
        <dbReference type="PROSITE-ProRule" id="PRU01384"/>
    </source>
</evidence>
<proteinExistence type="inferred from homology"/>
<organism evidence="8 9">
    <name type="scientific">Guillardia theta</name>
    <name type="common">Cryptophyte</name>
    <name type="synonym">Cryptomonas phi</name>
    <dbReference type="NCBI Taxonomy" id="55529"/>
    <lineage>
        <taxon>Eukaryota</taxon>
        <taxon>Cryptophyceae</taxon>
        <taxon>Pyrenomonadales</taxon>
        <taxon>Geminigeraceae</taxon>
        <taxon>Guillardia</taxon>
    </lineage>
</organism>
<dbReference type="Gene3D" id="1.10.268.10">
    <property type="entry name" value="Topoisomerase, domain 3"/>
    <property type="match status" value="1"/>
</dbReference>
<keyword evidence="3 6" id="KW-0799">Topoisomerase</keyword>
<evidence type="ECO:0000256" key="5">
    <source>
        <dbReference type="ARBA" id="ARBA00023235"/>
    </source>
</evidence>
<dbReference type="SMART" id="SM00434">
    <property type="entry name" value="TOP4c"/>
    <property type="match status" value="1"/>
</dbReference>
<feature type="domain" description="Topo IIA-type catalytic" evidence="7">
    <location>
        <begin position="91"/>
        <end position="559"/>
    </location>
</feature>
<dbReference type="InterPro" id="IPR013757">
    <property type="entry name" value="Topo_IIA_A_a_sf"/>
</dbReference>
<reference evidence="8 9" key="1">
    <citation type="journal article" date="2001" name="Nature">
        <title>The highly reduced genome of an enslaved algal nucleus.</title>
        <authorList>
            <person name="Douglas S."/>
            <person name="Zauner S."/>
            <person name="Fraunholz M."/>
            <person name="Beaton M."/>
            <person name="Penny S."/>
            <person name="Deng L."/>
            <person name="Wu X."/>
            <person name="Reith M."/>
            <person name="Cavalier-Smith T."/>
            <person name="Maier U."/>
        </authorList>
    </citation>
    <scope>NUCLEOTIDE SEQUENCE [LARGE SCALE GENOMIC DNA]</scope>
</reference>
<evidence type="ECO:0000256" key="1">
    <source>
        <dbReference type="ARBA" id="ARBA00008263"/>
    </source>
</evidence>
<dbReference type="InterPro" id="IPR006691">
    <property type="entry name" value="GyrA/parC_rep"/>
</dbReference>
<dbReference type="Gene3D" id="3.30.1360.40">
    <property type="match status" value="1"/>
</dbReference>
<dbReference type="EC" id="5.6.2.2" evidence="2"/>
<dbReference type="NCBIfam" id="NF004044">
    <property type="entry name" value="PRK05561.1"/>
    <property type="match status" value="1"/>
</dbReference>
<dbReference type="GeneID" id="857311"/>
<dbReference type="NCBIfam" id="TIGR01063">
    <property type="entry name" value="gyrA"/>
    <property type="match status" value="1"/>
</dbReference>
<dbReference type="InterPro" id="IPR013760">
    <property type="entry name" value="Topo_IIA-like_dom_sf"/>
</dbReference>
<dbReference type="GO" id="GO:0009330">
    <property type="term" value="C:DNA topoisomerase type II (double strand cut, ATP-hydrolyzing) complex"/>
    <property type="evidence" value="ECO:0007669"/>
    <property type="project" value="TreeGrafter"/>
</dbReference>
<dbReference type="InterPro" id="IPR035516">
    <property type="entry name" value="Gyrase/topoIV_suA_C"/>
</dbReference>
<dbReference type="Gene3D" id="2.120.10.90">
    <property type="entry name" value="DNA gyrase/topoisomerase IV, subunit A, C-terminal"/>
    <property type="match status" value="1"/>
</dbReference>
<keyword evidence="4 6" id="KW-0238">DNA-binding</keyword>
<evidence type="ECO:0000256" key="3">
    <source>
        <dbReference type="ARBA" id="ARBA00023029"/>
    </source>
</evidence>
<keyword evidence="8" id="KW-0542">Nucleomorph</keyword>
<dbReference type="InterPro" id="IPR050220">
    <property type="entry name" value="Type_II_DNA_Topoisomerases"/>
</dbReference>
<dbReference type="InterPro" id="IPR013758">
    <property type="entry name" value="Topo_IIA_A/C_ab"/>
</dbReference>
<dbReference type="EMBL" id="AF165818">
    <property type="protein sequence ID" value="AAK39823.1"/>
    <property type="molecule type" value="Genomic_DNA"/>
</dbReference>